<comment type="caution">
    <text evidence="5">The sequence shown here is derived from an EMBL/GenBank/DDBJ whole genome shotgun (WGS) entry which is preliminary data.</text>
</comment>
<organism evidence="5 6">
    <name type="scientific">Caenorhabditis remanei</name>
    <name type="common">Caenorhabditis vulgaris</name>
    <dbReference type="NCBI Taxonomy" id="31234"/>
    <lineage>
        <taxon>Eukaryota</taxon>
        <taxon>Metazoa</taxon>
        <taxon>Ecdysozoa</taxon>
        <taxon>Nematoda</taxon>
        <taxon>Chromadorea</taxon>
        <taxon>Rhabditida</taxon>
        <taxon>Rhabditina</taxon>
        <taxon>Rhabditomorpha</taxon>
        <taxon>Rhabditoidea</taxon>
        <taxon>Rhabditidae</taxon>
        <taxon>Peloderinae</taxon>
        <taxon>Caenorhabditis</taxon>
    </lineage>
</organism>
<sequence length="91" mass="10412">MDARPRCNVCHEPFHASPPTSRARIFACGHSTCSGCIDQMRNLRNLESERLLGGDPTINRHMLKCPQCRKETPMFLPKAEKMLRNFAVEQQ</sequence>
<accession>A0A6A5HUC8</accession>
<dbReference type="RefSeq" id="XP_053592512.1">
    <property type="nucleotide sequence ID" value="XM_053723867.1"/>
</dbReference>
<keyword evidence="2" id="KW-0862">Zinc</keyword>
<name>A0A6A5HUC8_CAERE</name>
<dbReference type="PROSITE" id="PS50089">
    <property type="entry name" value="ZF_RING_2"/>
    <property type="match status" value="1"/>
</dbReference>
<evidence type="ECO:0000256" key="3">
    <source>
        <dbReference type="PROSITE-ProRule" id="PRU00175"/>
    </source>
</evidence>
<dbReference type="SMART" id="SM00184">
    <property type="entry name" value="RING"/>
    <property type="match status" value="1"/>
</dbReference>
<evidence type="ECO:0000259" key="4">
    <source>
        <dbReference type="PROSITE" id="PS50089"/>
    </source>
</evidence>
<evidence type="ECO:0000256" key="1">
    <source>
        <dbReference type="ARBA" id="ARBA00022771"/>
    </source>
</evidence>
<evidence type="ECO:0000313" key="5">
    <source>
        <dbReference type="EMBL" id="KAF1771359.1"/>
    </source>
</evidence>
<keyword evidence="1 3" id="KW-0479">Metal-binding</keyword>
<protein>
    <recommendedName>
        <fullName evidence="4">RING-type domain-containing protein</fullName>
    </recommendedName>
</protein>
<dbReference type="GeneID" id="78773544"/>
<evidence type="ECO:0000313" key="6">
    <source>
        <dbReference type="Proteomes" id="UP000483820"/>
    </source>
</evidence>
<dbReference type="Proteomes" id="UP000483820">
    <property type="component" value="Chromosome I"/>
</dbReference>
<feature type="domain" description="RING-type" evidence="4">
    <location>
        <begin position="7"/>
        <end position="69"/>
    </location>
</feature>
<keyword evidence="1 3" id="KW-0863">Zinc-finger</keyword>
<gene>
    <name evidence="5" type="ORF">GCK72_003185</name>
</gene>
<proteinExistence type="predicted"/>
<evidence type="ECO:0000256" key="2">
    <source>
        <dbReference type="ARBA" id="ARBA00022833"/>
    </source>
</evidence>
<dbReference type="GO" id="GO:0008270">
    <property type="term" value="F:zinc ion binding"/>
    <property type="evidence" value="ECO:0007669"/>
    <property type="project" value="UniProtKB-KW"/>
</dbReference>
<dbReference type="EMBL" id="WUAV01000001">
    <property type="protein sequence ID" value="KAF1771359.1"/>
    <property type="molecule type" value="Genomic_DNA"/>
</dbReference>
<dbReference type="InterPro" id="IPR001841">
    <property type="entry name" value="Znf_RING"/>
</dbReference>
<reference evidence="5 6" key="1">
    <citation type="submission" date="2019-12" db="EMBL/GenBank/DDBJ databases">
        <title>Chromosome-level assembly of the Caenorhabditis remanei genome.</title>
        <authorList>
            <person name="Teterina A.A."/>
            <person name="Willis J.H."/>
            <person name="Phillips P.C."/>
        </authorList>
    </citation>
    <scope>NUCLEOTIDE SEQUENCE [LARGE SCALE GENOMIC DNA]</scope>
    <source>
        <strain evidence="5 6">PX506</strain>
        <tissue evidence="5">Whole organism</tissue>
    </source>
</reference>
<dbReference type="KEGG" id="crq:GCK72_003185"/>
<dbReference type="SUPFAM" id="SSF57850">
    <property type="entry name" value="RING/U-box"/>
    <property type="match status" value="1"/>
</dbReference>
<dbReference type="AlphaFoldDB" id="A0A6A5HUC8"/>
<dbReference type="Gene3D" id="3.30.40.10">
    <property type="entry name" value="Zinc/RING finger domain, C3HC4 (zinc finger)"/>
    <property type="match status" value="1"/>
</dbReference>
<dbReference type="Pfam" id="PF14634">
    <property type="entry name" value="zf-RING_5"/>
    <property type="match status" value="1"/>
</dbReference>
<dbReference type="InterPro" id="IPR013083">
    <property type="entry name" value="Znf_RING/FYVE/PHD"/>
</dbReference>
<dbReference type="CTD" id="78773544"/>